<comment type="similarity">
    <text evidence="2 7">Belongs to the purine permeases (TC 2.A.7.14) family.</text>
</comment>
<keyword evidence="3 7" id="KW-0813">Transport</keyword>
<keyword evidence="4 7" id="KW-0812">Transmembrane</keyword>
<feature type="transmembrane region" description="Helical" evidence="7">
    <location>
        <begin position="146"/>
        <end position="168"/>
    </location>
</feature>
<dbReference type="InterPro" id="IPR037185">
    <property type="entry name" value="EmrE-like"/>
</dbReference>
<dbReference type="Pfam" id="PF16913">
    <property type="entry name" value="PUNUT"/>
    <property type="match status" value="1"/>
</dbReference>
<keyword evidence="5 7" id="KW-1133">Transmembrane helix</keyword>
<evidence type="ECO:0000256" key="2">
    <source>
        <dbReference type="ARBA" id="ARBA00006213"/>
    </source>
</evidence>
<feature type="transmembrane region" description="Helical" evidence="7">
    <location>
        <begin position="245"/>
        <end position="267"/>
    </location>
</feature>
<dbReference type="PANTHER" id="PTHR31376">
    <property type="entry name" value="OS09G0467300 PROTEIN-RELATED"/>
    <property type="match status" value="1"/>
</dbReference>
<dbReference type="STRING" id="74649.A0A2P6Q5B7"/>
<dbReference type="AlphaFoldDB" id="A0A2P6Q5B7"/>
<evidence type="ECO:0000256" key="1">
    <source>
        <dbReference type="ARBA" id="ARBA00004141"/>
    </source>
</evidence>
<protein>
    <recommendedName>
        <fullName evidence="7">Probable purine permease</fullName>
    </recommendedName>
</protein>
<evidence type="ECO:0000313" key="9">
    <source>
        <dbReference type="Proteomes" id="UP000238479"/>
    </source>
</evidence>
<dbReference type="InterPro" id="IPR030182">
    <property type="entry name" value="PUP_plant"/>
</dbReference>
<evidence type="ECO:0000256" key="6">
    <source>
        <dbReference type="ARBA" id="ARBA00023136"/>
    </source>
</evidence>
<proteinExistence type="inferred from homology"/>
<feature type="transmembrane region" description="Helical" evidence="7">
    <location>
        <begin position="40"/>
        <end position="62"/>
    </location>
</feature>
<sequence>MGEVEAQELQLSIMVQAEANEVNSLPYVPNQLSRRRGFNWWLRMSIYSVFVLAGQTIATLLGRQYYEKGGKSNWLATLVQLCGFPILLPFYFIPALNKNCPTTNSTIAFESKPPSTLVLASIYASLGLLIAADCYLYSVGLSYLPVSTYSLICASQLAFNALFSFFLNSQKFTPYIVNSLVVLTISSSLLVLQGDDSADSSKVSRSKYIIGFICTVGASAGYALTLSLTQLVFIKVIKKETFRVIMDLIVFQSVFSTAIILVGFFASGDWKGIKDEMEGFELGKVSYIMNLTWTAIVWQLFTIGIVGLVFEASSLFSNSISAVGLPIVPVLAVIFFHDKMDGIKVMSMVLAIWGFISYVYQHYLDDRKFKSEKKAANDEVSKAFAQENING</sequence>
<feature type="transmembrane region" description="Helical" evidence="7">
    <location>
        <begin position="117"/>
        <end position="140"/>
    </location>
</feature>
<keyword evidence="6 7" id="KW-0472">Membrane</keyword>
<dbReference type="PANTHER" id="PTHR31376:SF17">
    <property type="entry name" value="PURINE PERMEASE 21-RELATED"/>
    <property type="match status" value="1"/>
</dbReference>
<name>A0A2P6Q5B7_ROSCH</name>
<feature type="transmembrane region" description="Helical" evidence="7">
    <location>
        <begin position="287"/>
        <end position="310"/>
    </location>
</feature>
<dbReference type="SUPFAM" id="SSF103481">
    <property type="entry name" value="Multidrug resistance efflux transporter EmrE"/>
    <property type="match status" value="1"/>
</dbReference>
<reference evidence="8 9" key="1">
    <citation type="journal article" date="2018" name="Nat. Genet.">
        <title>The Rosa genome provides new insights in the design of modern roses.</title>
        <authorList>
            <person name="Bendahmane M."/>
        </authorList>
    </citation>
    <scope>NUCLEOTIDE SEQUENCE [LARGE SCALE GENOMIC DNA]</scope>
    <source>
        <strain evidence="9">cv. Old Blush</strain>
    </source>
</reference>
<dbReference type="OMA" id="WIQMIIY"/>
<comment type="caution">
    <text evidence="8">The sequence shown here is derived from an EMBL/GenBank/DDBJ whole genome shotgun (WGS) entry which is preliminary data.</text>
</comment>
<evidence type="ECO:0000256" key="5">
    <source>
        <dbReference type="ARBA" id="ARBA00022989"/>
    </source>
</evidence>
<evidence type="ECO:0000256" key="4">
    <source>
        <dbReference type="ARBA" id="ARBA00022692"/>
    </source>
</evidence>
<feature type="transmembrane region" description="Helical" evidence="7">
    <location>
        <begin position="74"/>
        <end position="96"/>
    </location>
</feature>
<evidence type="ECO:0000313" key="8">
    <source>
        <dbReference type="EMBL" id="PRQ29371.1"/>
    </source>
</evidence>
<dbReference type="GO" id="GO:0015211">
    <property type="term" value="F:purine nucleoside transmembrane transporter activity"/>
    <property type="evidence" value="ECO:0007669"/>
    <property type="project" value="UniProtKB-UniRule"/>
</dbReference>
<organism evidence="8 9">
    <name type="scientific">Rosa chinensis</name>
    <name type="common">China rose</name>
    <dbReference type="NCBI Taxonomy" id="74649"/>
    <lineage>
        <taxon>Eukaryota</taxon>
        <taxon>Viridiplantae</taxon>
        <taxon>Streptophyta</taxon>
        <taxon>Embryophyta</taxon>
        <taxon>Tracheophyta</taxon>
        <taxon>Spermatophyta</taxon>
        <taxon>Magnoliopsida</taxon>
        <taxon>eudicotyledons</taxon>
        <taxon>Gunneridae</taxon>
        <taxon>Pentapetalae</taxon>
        <taxon>rosids</taxon>
        <taxon>fabids</taxon>
        <taxon>Rosales</taxon>
        <taxon>Rosaceae</taxon>
        <taxon>Rosoideae</taxon>
        <taxon>Rosoideae incertae sedis</taxon>
        <taxon>Rosa</taxon>
    </lineage>
</organism>
<gene>
    <name evidence="8" type="ORF">RchiOBHm_Chr5g0013171</name>
</gene>
<feature type="transmembrane region" description="Helical" evidence="7">
    <location>
        <begin position="342"/>
        <end position="360"/>
    </location>
</feature>
<dbReference type="GO" id="GO:0005345">
    <property type="term" value="F:purine nucleobase transmembrane transporter activity"/>
    <property type="evidence" value="ECO:0007669"/>
    <property type="project" value="UniProtKB-UniRule"/>
</dbReference>
<feature type="transmembrane region" description="Helical" evidence="7">
    <location>
        <begin position="315"/>
        <end position="336"/>
    </location>
</feature>
<dbReference type="Proteomes" id="UP000238479">
    <property type="component" value="Chromosome 5"/>
</dbReference>
<comment type="subcellular location">
    <subcellularLocation>
        <location evidence="1 7">Membrane</location>
        <topology evidence="1 7">Multi-pass membrane protein</topology>
    </subcellularLocation>
</comment>
<accession>A0A2P6Q5B7</accession>
<evidence type="ECO:0000256" key="7">
    <source>
        <dbReference type="RuleBase" id="RU368015"/>
    </source>
</evidence>
<feature type="transmembrane region" description="Helical" evidence="7">
    <location>
        <begin position="208"/>
        <end position="233"/>
    </location>
</feature>
<dbReference type="EMBL" id="PDCK01000043">
    <property type="protein sequence ID" value="PRQ29371.1"/>
    <property type="molecule type" value="Genomic_DNA"/>
</dbReference>
<evidence type="ECO:0000256" key="3">
    <source>
        <dbReference type="ARBA" id="ARBA00022448"/>
    </source>
</evidence>
<keyword evidence="9" id="KW-1185">Reference proteome</keyword>
<feature type="transmembrane region" description="Helical" evidence="7">
    <location>
        <begin position="175"/>
        <end position="193"/>
    </location>
</feature>
<dbReference type="OrthoDB" id="1717816at2759"/>
<dbReference type="Gramene" id="PRQ29371">
    <property type="protein sequence ID" value="PRQ29371"/>
    <property type="gene ID" value="RchiOBHm_Chr5g0013171"/>
</dbReference>
<dbReference type="GO" id="GO:0016020">
    <property type="term" value="C:membrane"/>
    <property type="evidence" value="ECO:0007669"/>
    <property type="project" value="UniProtKB-SubCell"/>
</dbReference>